<gene>
    <name evidence="1" type="ORF">GF068_40805</name>
</gene>
<dbReference type="Proteomes" id="UP000440224">
    <property type="component" value="Unassembled WGS sequence"/>
</dbReference>
<keyword evidence="2" id="KW-1185">Reference proteome</keyword>
<protein>
    <submittedName>
        <fullName evidence="1">Uncharacterized protein</fullName>
    </submittedName>
</protein>
<sequence>MASEVRIALTADGIGEVKAALVSVRDLLVQIETQSIKTARAASKKRVDIYKAEAEAKAKIAKAMSDALGGSIPGTGAPSVGTRVKRASGRDSSALFGNEGAGAFADRLTGGLGSLVTKVGLIGGAFAMLSKGISLATAGLEQFGGFLVNDVIKPAFALEKFAVQMENSSAGAIKSQEVMDKSRAVQARWNIDAMEAAQAAASLSDKTGNASLAFDAMEDLAMLSKAYGASLTELADLTSAIYNTDQSMSGKDLQKMLFTQLAQGQIQGGKFTIKEIAGLGGELVKNFAGLAGNADVRMASIGAALQSGGVTGKADVSMTNLNSFLVEAGKKLGKGVLNKEGQIADLGSAIRTALVKSKGNMANLTAMGLSDTSAAFVKQFMGSFQDAIKAGGGKTDTASLNKAAEEATRTFEGMRKAAMDEGTVREAANKVMRTSGERLESAMNQIKDRLTKLIPQLAPVIQSFANKAPQIASAATTVASALLALASLIEKLIPETDTRTKRKLQKEIAKAKALEEAESTGRQLDDLDKQIEGIKGGSDSGAKMHALPGLLAKREKLAAKLVQQEAALSKAEEPEAAVSREEAIKALAADKAGLKQFVQSPIAGAAKVNQSGTADEQATAIIDYISKQNTGFDFSKWEGMGAGTRDTLERFRDDTITKQEENVAAGAKKVNWDEFTQSIERAAKNLEKLSDSAGDAARTKPLTER</sequence>
<evidence type="ECO:0000313" key="2">
    <source>
        <dbReference type="Proteomes" id="UP000440224"/>
    </source>
</evidence>
<evidence type="ECO:0000313" key="1">
    <source>
        <dbReference type="EMBL" id="MRG98208.1"/>
    </source>
</evidence>
<accession>A0A6N7Q1L4</accession>
<reference evidence="1 2" key="1">
    <citation type="submission" date="2019-10" db="EMBL/GenBank/DDBJ databases">
        <title>A soil myxobacterium in the family Polyangiaceae.</title>
        <authorList>
            <person name="Li Y."/>
            <person name="Wang J."/>
        </authorList>
    </citation>
    <scope>NUCLEOTIDE SEQUENCE [LARGE SCALE GENOMIC DNA]</scope>
    <source>
        <strain evidence="1 2">DSM 14734</strain>
    </source>
</reference>
<dbReference type="AlphaFoldDB" id="A0A6N7Q1L4"/>
<proteinExistence type="predicted"/>
<organism evidence="1 2">
    <name type="scientific">Polyangium spumosum</name>
    <dbReference type="NCBI Taxonomy" id="889282"/>
    <lineage>
        <taxon>Bacteria</taxon>
        <taxon>Pseudomonadati</taxon>
        <taxon>Myxococcota</taxon>
        <taxon>Polyangia</taxon>
        <taxon>Polyangiales</taxon>
        <taxon>Polyangiaceae</taxon>
        <taxon>Polyangium</taxon>
    </lineage>
</organism>
<name>A0A6N7Q1L4_9BACT</name>
<dbReference type="RefSeq" id="WP_153824982.1">
    <property type="nucleotide sequence ID" value="NZ_WJIE01000027.1"/>
</dbReference>
<comment type="caution">
    <text evidence="1">The sequence shown here is derived from an EMBL/GenBank/DDBJ whole genome shotgun (WGS) entry which is preliminary data.</text>
</comment>
<dbReference type="EMBL" id="WJIE01000027">
    <property type="protein sequence ID" value="MRG98208.1"/>
    <property type="molecule type" value="Genomic_DNA"/>
</dbReference>